<dbReference type="EMBL" id="JACIBV010000001">
    <property type="protein sequence ID" value="MBB3726910.1"/>
    <property type="molecule type" value="Genomic_DNA"/>
</dbReference>
<dbReference type="GO" id="GO:0005840">
    <property type="term" value="C:ribosome"/>
    <property type="evidence" value="ECO:0007669"/>
    <property type="project" value="UniProtKB-KW"/>
</dbReference>
<feature type="compositionally biased region" description="Basic residues" evidence="1">
    <location>
        <begin position="52"/>
        <end position="68"/>
    </location>
</feature>
<proteinExistence type="predicted"/>
<dbReference type="RefSeq" id="WP_183646798.1">
    <property type="nucleotide sequence ID" value="NZ_BAAAXX010000143.1"/>
</dbReference>
<dbReference type="Proteomes" id="UP000579945">
    <property type="component" value="Unassembled WGS sequence"/>
</dbReference>
<keyword evidence="2" id="KW-0689">Ribosomal protein</keyword>
<dbReference type="AlphaFoldDB" id="A0A7W5V8M3"/>
<evidence type="ECO:0000313" key="3">
    <source>
        <dbReference type="Proteomes" id="UP000579945"/>
    </source>
</evidence>
<dbReference type="GeneID" id="95389244"/>
<keyword evidence="3" id="KW-1185">Reference proteome</keyword>
<gene>
    <name evidence="2" type="ORF">FHR33_002770</name>
</gene>
<evidence type="ECO:0000313" key="2">
    <source>
        <dbReference type="EMBL" id="MBB3726910.1"/>
    </source>
</evidence>
<accession>A0A7W5V8M3</accession>
<sequence length="68" mass="7474">MTDTGTELLPGHRCPTCRTKGKCFLDQATQQVTCGECGQASLVLVEPEPVKAKPRRTRTARATRSKTR</sequence>
<organism evidence="2 3">
    <name type="scientific">Nonomuraea dietziae</name>
    <dbReference type="NCBI Taxonomy" id="65515"/>
    <lineage>
        <taxon>Bacteria</taxon>
        <taxon>Bacillati</taxon>
        <taxon>Actinomycetota</taxon>
        <taxon>Actinomycetes</taxon>
        <taxon>Streptosporangiales</taxon>
        <taxon>Streptosporangiaceae</taxon>
        <taxon>Nonomuraea</taxon>
    </lineage>
</organism>
<comment type="caution">
    <text evidence="2">The sequence shown here is derived from an EMBL/GenBank/DDBJ whole genome shotgun (WGS) entry which is preliminary data.</text>
</comment>
<name>A0A7W5V8M3_9ACTN</name>
<keyword evidence="2" id="KW-0687">Ribonucleoprotein</keyword>
<reference evidence="2 3" key="1">
    <citation type="submission" date="2020-08" db="EMBL/GenBank/DDBJ databases">
        <title>Sequencing the genomes of 1000 actinobacteria strains.</title>
        <authorList>
            <person name="Klenk H.-P."/>
        </authorList>
    </citation>
    <scope>NUCLEOTIDE SEQUENCE [LARGE SCALE GENOMIC DNA]</scope>
    <source>
        <strain evidence="2 3">DSM 44320</strain>
    </source>
</reference>
<feature type="region of interest" description="Disordered" evidence="1">
    <location>
        <begin position="49"/>
        <end position="68"/>
    </location>
</feature>
<evidence type="ECO:0000256" key="1">
    <source>
        <dbReference type="SAM" id="MobiDB-lite"/>
    </source>
</evidence>
<protein>
    <submittedName>
        <fullName evidence="2">Ribosomal protein S27E</fullName>
    </submittedName>
</protein>